<name>A0A2U1CY45_9GAMM</name>
<dbReference type="Gene3D" id="3.20.20.10">
    <property type="entry name" value="Alanine racemase"/>
    <property type="match status" value="1"/>
</dbReference>
<organism evidence="2 3">
    <name type="scientific">Tamilnaduibacter salinus</name>
    <dbReference type="NCBI Taxonomy" id="1484056"/>
    <lineage>
        <taxon>Bacteria</taxon>
        <taxon>Pseudomonadati</taxon>
        <taxon>Pseudomonadota</taxon>
        <taxon>Gammaproteobacteria</taxon>
        <taxon>Pseudomonadales</taxon>
        <taxon>Marinobacteraceae</taxon>
        <taxon>Tamilnaduibacter</taxon>
    </lineage>
</organism>
<evidence type="ECO:0000313" key="2">
    <source>
        <dbReference type="EMBL" id="PVY77414.1"/>
    </source>
</evidence>
<dbReference type="EMBL" id="QEKQ01000003">
    <property type="protein sequence ID" value="PVY77414.1"/>
    <property type="molecule type" value="Genomic_DNA"/>
</dbReference>
<dbReference type="PANTHER" id="PTHR28004">
    <property type="entry name" value="ZGC:162816-RELATED"/>
    <property type="match status" value="1"/>
</dbReference>
<sequence>MSLSRRQLLIGGAATAGAVGLGLLRPSDQGGPHDRYFQSLQRCLSEQPLARPTMVIDRDRLHHNLNLVTRRLGDQYALRLVAKSLPSLSLLDHLMDHAGTRRLMLFHRPFVSQVAAHRPDADILLGKPMPVDEARLFYQEWQPAGGFQPETQLQWLIDSPQRLLDYQQLAAERDQPLGINVELDIGLHRGGVADRDRLAAMLTRIRDDKRLRFRGFMGYEPHIVKVPGDDHALRDEAMARYREAVHTARAVFGTLPAGLTFNTGGSSTYTLYPGQDTPANEIALGSGLVMPTNFDVPTLSGHRPACVIATPVLKTMAPARLPGPEALASLMRLWNPNRQQAFFIYGGHWKARPVSPPGLSPNPVFGRSSNQEMLNGSDAVPIAPGDWVFLRPHQSESVFLQFGDLALYDPDRQALTDRWPVLRG</sequence>
<dbReference type="PANTHER" id="PTHR28004:SF2">
    <property type="entry name" value="D-SERINE DEHYDRATASE"/>
    <property type="match status" value="1"/>
</dbReference>
<dbReference type="InterPro" id="IPR051466">
    <property type="entry name" value="D-amino_acid_metab_enzyme"/>
</dbReference>
<dbReference type="SUPFAM" id="SSF51419">
    <property type="entry name" value="PLP-binding barrel"/>
    <property type="match status" value="1"/>
</dbReference>
<accession>A0A2U1CY45</accession>
<dbReference type="RefSeq" id="WP_116918684.1">
    <property type="nucleotide sequence ID" value="NZ_QEKQ01000003.1"/>
</dbReference>
<dbReference type="InterPro" id="IPR029066">
    <property type="entry name" value="PLP-binding_barrel"/>
</dbReference>
<dbReference type="Proteomes" id="UP000245887">
    <property type="component" value="Unassembled WGS sequence"/>
</dbReference>
<dbReference type="GO" id="GO:0008721">
    <property type="term" value="F:D-serine ammonia-lyase activity"/>
    <property type="evidence" value="ECO:0007669"/>
    <property type="project" value="TreeGrafter"/>
</dbReference>
<evidence type="ECO:0000259" key="1">
    <source>
        <dbReference type="Pfam" id="PF01168"/>
    </source>
</evidence>
<dbReference type="AlphaFoldDB" id="A0A2U1CY45"/>
<dbReference type="GO" id="GO:0036088">
    <property type="term" value="P:D-serine catabolic process"/>
    <property type="evidence" value="ECO:0007669"/>
    <property type="project" value="TreeGrafter"/>
</dbReference>
<dbReference type="Pfam" id="PF01168">
    <property type="entry name" value="Ala_racemase_N"/>
    <property type="match status" value="1"/>
</dbReference>
<comment type="caution">
    <text evidence="2">The sequence shown here is derived from an EMBL/GenBank/DDBJ whole genome shotgun (WGS) entry which is preliminary data.</text>
</comment>
<reference evidence="2 3" key="1">
    <citation type="submission" date="2018-04" db="EMBL/GenBank/DDBJ databases">
        <title>Genomic Encyclopedia of Type Strains, Phase IV (KMG-IV): sequencing the most valuable type-strain genomes for metagenomic binning, comparative biology and taxonomic classification.</title>
        <authorList>
            <person name="Goeker M."/>
        </authorList>
    </citation>
    <scope>NUCLEOTIDE SEQUENCE [LARGE SCALE GENOMIC DNA]</scope>
    <source>
        <strain evidence="2 3">DSM 28688</strain>
    </source>
</reference>
<dbReference type="InterPro" id="IPR006311">
    <property type="entry name" value="TAT_signal"/>
</dbReference>
<feature type="domain" description="Alanine racemase N-terminal" evidence="1">
    <location>
        <begin position="56"/>
        <end position="290"/>
    </location>
</feature>
<dbReference type="OrthoDB" id="339576at2"/>
<proteinExistence type="predicted"/>
<evidence type="ECO:0000313" key="3">
    <source>
        <dbReference type="Proteomes" id="UP000245887"/>
    </source>
</evidence>
<protein>
    <submittedName>
        <fullName evidence="2">D-serine deaminase-like pyridoxal phosphate-dependent protein</fullName>
    </submittedName>
</protein>
<dbReference type="InterPro" id="IPR001608">
    <property type="entry name" value="Ala_racemase_N"/>
</dbReference>
<gene>
    <name evidence="2" type="ORF">C8D92_10399</name>
</gene>
<dbReference type="CDD" id="cd06814">
    <property type="entry name" value="PLPDE_III_DSD_D-TA_like_3"/>
    <property type="match status" value="1"/>
</dbReference>
<dbReference type="PROSITE" id="PS51318">
    <property type="entry name" value="TAT"/>
    <property type="match status" value="1"/>
</dbReference>